<dbReference type="SMART" id="SM00636">
    <property type="entry name" value="Glyco_18"/>
    <property type="match status" value="1"/>
</dbReference>
<evidence type="ECO:0000256" key="4">
    <source>
        <dbReference type="ARBA" id="ARBA00022525"/>
    </source>
</evidence>
<evidence type="ECO:0000256" key="3">
    <source>
        <dbReference type="ARBA" id="ARBA00022473"/>
    </source>
</evidence>
<evidence type="ECO:0000256" key="1">
    <source>
        <dbReference type="ARBA" id="ARBA00004613"/>
    </source>
</evidence>
<evidence type="ECO:0000256" key="7">
    <source>
        <dbReference type="ARBA" id="ARBA00023180"/>
    </source>
</evidence>
<evidence type="ECO:0000256" key="6">
    <source>
        <dbReference type="ARBA" id="ARBA00023157"/>
    </source>
</evidence>
<dbReference type="GO" id="GO:0005576">
    <property type="term" value="C:extracellular region"/>
    <property type="evidence" value="ECO:0007669"/>
    <property type="project" value="UniProtKB-SubCell"/>
</dbReference>
<evidence type="ECO:0000313" key="11">
    <source>
        <dbReference type="Proteomes" id="UP001200034"/>
    </source>
</evidence>
<comment type="similarity">
    <text evidence="2">Belongs to the glycosyl hydrolase 18 family. IDGF subfamily.</text>
</comment>
<keyword evidence="6" id="KW-1015">Disulfide bond</keyword>
<evidence type="ECO:0000256" key="8">
    <source>
        <dbReference type="SAM" id="SignalP"/>
    </source>
</evidence>
<keyword evidence="5 8" id="KW-0732">Signal</keyword>
<feature type="domain" description="GH18" evidence="9">
    <location>
        <begin position="28"/>
        <end position="444"/>
    </location>
</feature>
<dbReference type="InterPro" id="IPR029070">
    <property type="entry name" value="Chitinase_insertion_sf"/>
</dbReference>
<keyword evidence="11" id="KW-1185">Reference proteome</keyword>
<comment type="caution">
    <text evidence="10">The sequence shown here is derived from an EMBL/GenBank/DDBJ whole genome shotgun (WGS) entry which is preliminary data.</text>
</comment>
<dbReference type="CDD" id="cd02873">
    <property type="entry name" value="GH18_IDGF"/>
    <property type="match status" value="1"/>
</dbReference>
<dbReference type="PANTHER" id="PTHR11177">
    <property type="entry name" value="CHITINASE"/>
    <property type="match status" value="1"/>
</dbReference>
<dbReference type="PROSITE" id="PS51910">
    <property type="entry name" value="GH18_2"/>
    <property type="match status" value="1"/>
</dbReference>
<proteinExistence type="inferred from homology"/>
<name>A0AAD4PKT0_9MUSC</name>
<gene>
    <name evidence="10" type="ORF">KR093_003575</name>
</gene>
<dbReference type="SUPFAM" id="SSF51445">
    <property type="entry name" value="(Trans)glycosidases"/>
    <property type="match status" value="1"/>
</dbReference>
<dbReference type="FunFam" id="3.20.20.80:FF:000071">
    <property type="entry name" value="Imaginal disc growth factor"/>
    <property type="match status" value="1"/>
</dbReference>
<organism evidence="10 11">
    <name type="scientific">Drosophila rubida</name>
    <dbReference type="NCBI Taxonomy" id="30044"/>
    <lineage>
        <taxon>Eukaryota</taxon>
        <taxon>Metazoa</taxon>
        <taxon>Ecdysozoa</taxon>
        <taxon>Arthropoda</taxon>
        <taxon>Hexapoda</taxon>
        <taxon>Insecta</taxon>
        <taxon>Pterygota</taxon>
        <taxon>Neoptera</taxon>
        <taxon>Endopterygota</taxon>
        <taxon>Diptera</taxon>
        <taxon>Brachycera</taxon>
        <taxon>Muscomorpha</taxon>
        <taxon>Ephydroidea</taxon>
        <taxon>Drosophilidae</taxon>
        <taxon>Drosophila</taxon>
    </lineage>
</organism>
<evidence type="ECO:0000256" key="2">
    <source>
        <dbReference type="ARBA" id="ARBA00006606"/>
    </source>
</evidence>
<dbReference type="InterPro" id="IPR050314">
    <property type="entry name" value="Glycosyl_Hydrlase_18"/>
</dbReference>
<sequence length="444" mass="49540">HTMLRSWALLGALLLSLSCCQVTLADVGRLVCYYDASSYVREGPGQLSLAELEPALTFCNFLVYGYAGIDASSYKIKSLHPELSHNRQHYNQITALRKKHSHLRILLSVGGDRDIDEFGEPDTAKYLSLLEQPEHRNNFKASVSAELSQYGFDGIDLAWQFPKLRPKKQQGALKRAWSSFKGLFSSSTIDAKAEEHKTQFATLVRELRVELQRSGKQLSLSMLPHVDPQLYIDISSVLPYVDFVNLATYDFQTPQRDPKQADLPAPLHAMSERDATHNVAYQVEYWLNNTANAQQLNIGVTSYGRAWQMSRDSGLTGYPPIADTEGAASGGRQTRTPGLLSWPEVCDLLQHHLGQGKDKDNEHLRKVGDPTKRYGIYAYRAAGDNGEPGVWVGYEDPTTAAIKASYAQAQRLGGVAFHDLSLDDFRGQCAGEKYPILRSIKFKL</sequence>
<keyword evidence="7" id="KW-0325">Glycoprotein</keyword>
<dbReference type="SUPFAM" id="SSF54556">
    <property type="entry name" value="Chitinase insertion domain"/>
    <property type="match status" value="1"/>
</dbReference>
<feature type="chain" id="PRO_5042278452" description="GH18 domain-containing protein" evidence="8">
    <location>
        <begin position="26"/>
        <end position="444"/>
    </location>
</feature>
<evidence type="ECO:0000256" key="5">
    <source>
        <dbReference type="ARBA" id="ARBA00022729"/>
    </source>
</evidence>
<feature type="signal peptide" evidence="8">
    <location>
        <begin position="1"/>
        <end position="25"/>
    </location>
</feature>
<dbReference type="PANTHER" id="PTHR11177:SF235">
    <property type="entry name" value="CHITINASE-LIKE PROTEIN IDGF1-RELATED"/>
    <property type="match status" value="1"/>
</dbReference>
<accession>A0AAD4PKT0</accession>
<dbReference type="FunFam" id="3.10.50.10:FF:000007">
    <property type="entry name" value="chitinase-like protein Idgf4"/>
    <property type="match status" value="1"/>
</dbReference>
<dbReference type="InterPro" id="IPR017853">
    <property type="entry name" value="GH"/>
</dbReference>
<dbReference type="InterPro" id="IPR011583">
    <property type="entry name" value="Chitinase_II/V-like_cat"/>
</dbReference>
<dbReference type="Gene3D" id="3.20.20.80">
    <property type="entry name" value="Glycosidases"/>
    <property type="match status" value="1"/>
</dbReference>
<dbReference type="GO" id="GO:0008061">
    <property type="term" value="F:chitin binding"/>
    <property type="evidence" value="ECO:0007669"/>
    <property type="project" value="InterPro"/>
</dbReference>
<evidence type="ECO:0000259" key="9">
    <source>
        <dbReference type="PROSITE" id="PS51910"/>
    </source>
</evidence>
<reference evidence="10" key="1">
    <citation type="journal article" date="2021" name="Mol. Ecol. Resour.">
        <title>Phylogenomic analyses of the genus Drosophila reveals genomic signals of climate adaptation.</title>
        <authorList>
            <person name="Li F."/>
            <person name="Rane R.V."/>
            <person name="Luria V."/>
            <person name="Xiong Z."/>
            <person name="Chen J."/>
            <person name="Li Z."/>
            <person name="Catullo R.A."/>
            <person name="Griffin P.C."/>
            <person name="Schiffer M."/>
            <person name="Pearce S."/>
            <person name="Lee S.F."/>
            <person name="McElroy K."/>
            <person name="Stocker A."/>
            <person name="Shirriffs J."/>
            <person name="Cockerell F."/>
            <person name="Coppin C."/>
            <person name="Sgro C.M."/>
            <person name="Karger A."/>
            <person name="Cain J.W."/>
            <person name="Weber J.A."/>
            <person name="Santpere G."/>
            <person name="Kirschner M.W."/>
            <person name="Hoffmann A.A."/>
            <person name="Oakeshott J.G."/>
            <person name="Zhang G."/>
        </authorList>
    </citation>
    <scope>NUCLEOTIDE SEQUENCE</scope>
    <source>
        <strain evidence="10">BGI-SZ-2011g</strain>
    </source>
</reference>
<keyword evidence="3" id="KW-0217">Developmental protein</keyword>
<feature type="non-terminal residue" evidence="10">
    <location>
        <position position="444"/>
    </location>
</feature>
<dbReference type="InterPro" id="IPR001223">
    <property type="entry name" value="Glyco_hydro18_cat"/>
</dbReference>
<evidence type="ECO:0000313" key="10">
    <source>
        <dbReference type="EMBL" id="KAH8370446.1"/>
    </source>
</evidence>
<dbReference type="GO" id="GO:0004568">
    <property type="term" value="F:chitinase activity"/>
    <property type="evidence" value="ECO:0007669"/>
    <property type="project" value="TreeGrafter"/>
</dbReference>
<keyword evidence="4" id="KW-0964">Secreted</keyword>
<dbReference type="GO" id="GO:0006032">
    <property type="term" value="P:chitin catabolic process"/>
    <property type="evidence" value="ECO:0007669"/>
    <property type="project" value="TreeGrafter"/>
</dbReference>
<dbReference type="AlphaFoldDB" id="A0AAD4PKT0"/>
<dbReference type="EMBL" id="JAJJHW010002585">
    <property type="protein sequence ID" value="KAH8370446.1"/>
    <property type="molecule type" value="Genomic_DNA"/>
</dbReference>
<dbReference type="InterPro" id="IPR015520">
    <property type="entry name" value="IDGF"/>
</dbReference>
<dbReference type="Gene3D" id="3.10.50.10">
    <property type="match status" value="1"/>
</dbReference>
<protein>
    <recommendedName>
        <fullName evidence="9">GH18 domain-containing protein</fullName>
    </recommendedName>
</protein>
<dbReference type="Proteomes" id="UP001200034">
    <property type="component" value="Unassembled WGS sequence"/>
</dbReference>
<dbReference type="GO" id="GO:0005975">
    <property type="term" value="P:carbohydrate metabolic process"/>
    <property type="evidence" value="ECO:0007669"/>
    <property type="project" value="InterPro"/>
</dbReference>
<dbReference type="Pfam" id="PF00704">
    <property type="entry name" value="Glyco_hydro_18"/>
    <property type="match status" value="1"/>
</dbReference>
<comment type="subcellular location">
    <subcellularLocation>
        <location evidence="1">Secreted</location>
    </subcellularLocation>
</comment>